<accession>A0A915ZZJ1</accession>
<dbReference type="AlphaFoldDB" id="A0A915ZZJ1"/>
<keyword evidence="1" id="KW-1133">Transmembrane helix</keyword>
<gene>
    <name evidence="2" type="ORF">CHRIB12_LOCUS22759</name>
</gene>
<proteinExistence type="predicted"/>
<dbReference type="OrthoDB" id="10462661at2759"/>
<organism evidence="2 3">
    <name type="scientific">Rhizophagus irregularis</name>
    <dbReference type="NCBI Taxonomy" id="588596"/>
    <lineage>
        <taxon>Eukaryota</taxon>
        <taxon>Fungi</taxon>
        <taxon>Fungi incertae sedis</taxon>
        <taxon>Mucoromycota</taxon>
        <taxon>Glomeromycotina</taxon>
        <taxon>Glomeromycetes</taxon>
        <taxon>Glomerales</taxon>
        <taxon>Glomeraceae</taxon>
        <taxon>Rhizophagus</taxon>
    </lineage>
</organism>
<keyword evidence="1" id="KW-0472">Membrane</keyword>
<sequence length="101" mass="11588">MIFPISEKISLIFKQTALLGTGFQSVTLFNNEFICHINTIEKLYSPTQPADVYIKILFIQYFSARIILHIHLFITTICALGIFNYLVGIRNNICFQSSSEH</sequence>
<dbReference type="EMBL" id="CAGKOT010000081">
    <property type="protein sequence ID" value="CAB5393223.1"/>
    <property type="molecule type" value="Genomic_DNA"/>
</dbReference>
<dbReference type="Proteomes" id="UP000684084">
    <property type="component" value="Unassembled WGS sequence"/>
</dbReference>
<evidence type="ECO:0000256" key="1">
    <source>
        <dbReference type="SAM" id="Phobius"/>
    </source>
</evidence>
<evidence type="ECO:0000313" key="3">
    <source>
        <dbReference type="Proteomes" id="UP000684084"/>
    </source>
</evidence>
<feature type="transmembrane region" description="Helical" evidence="1">
    <location>
        <begin position="66"/>
        <end position="87"/>
    </location>
</feature>
<evidence type="ECO:0000313" key="2">
    <source>
        <dbReference type="EMBL" id="CAB5393223.1"/>
    </source>
</evidence>
<protein>
    <submittedName>
        <fullName evidence="2">Uncharacterized protein</fullName>
    </submittedName>
</protein>
<reference evidence="2" key="1">
    <citation type="submission" date="2020-05" db="EMBL/GenBank/DDBJ databases">
        <authorList>
            <person name="Rincon C."/>
            <person name="Sanders R I."/>
            <person name="Robbins C."/>
            <person name="Chaturvedi A."/>
        </authorList>
    </citation>
    <scope>NUCLEOTIDE SEQUENCE</scope>
    <source>
        <strain evidence="2">CHB12</strain>
    </source>
</reference>
<keyword evidence="1" id="KW-0812">Transmembrane</keyword>
<comment type="caution">
    <text evidence="2">The sequence shown here is derived from an EMBL/GenBank/DDBJ whole genome shotgun (WGS) entry which is preliminary data.</text>
</comment>
<name>A0A915ZZJ1_9GLOM</name>